<feature type="region of interest" description="Disordered" evidence="1">
    <location>
        <begin position="56"/>
        <end position="87"/>
    </location>
</feature>
<gene>
    <name evidence="2" type="ORF">PsYK624_098150</name>
</gene>
<name>A0A9P3LFV3_9APHY</name>
<comment type="caution">
    <text evidence="2">The sequence shown here is derived from an EMBL/GenBank/DDBJ whole genome shotgun (WGS) entry which is preliminary data.</text>
</comment>
<evidence type="ECO:0000313" key="3">
    <source>
        <dbReference type="Proteomes" id="UP000703269"/>
    </source>
</evidence>
<proteinExistence type="predicted"/>
<accession>A0A9P3LFV3</accession>
<reference evidence="2 3" key="1">
    <citation type="submission" date="2021-08" db="EMBL/GenBank/DDBJ databases">
        <title>Draft Genome Sequence of Phanerochaete sordida strain YK-624.</title>
        <authorList>
            <person name="Mori T."/>
            <person name="Dohra H."/>
            <person name="Suzuki T."/>
            <person name="Kawagishi H."/>
            <person name="Hirai H."/>
        </authorList>
    </citation>
    <scope>NUCLEOTIDE SEQUENCE [LARGE SCALE GENOMIC DNA]</scope>
    <source>
        <strain evidence="2 3">YK-624</strain>
    </source>
</reference>
<sequence length="87" mass="9834">MCAVLYDMAVSTGHRPVTGRKWLQYISFPAVRLERLAHTTASRLLDVLQPAATFRSRKSSARSMRSRSAALRDTVGKRRESGIQMNR</sequence>
<evidence type="ECO:0000256" key="1">
    <source>
        <dbReference type="SAM" id="MobiDB-lite"/>
    </source>
</evidence>
<evidence type="ECO:0000313" key="2">
    <source>
        <dbReference type="EMBL" id="GJE93655.1"/>
    </source>
</evidence>
<feature type="compositionally biased region" description="Low complexity" evidence="1">
    <location>
        <begin position="61"/>
        <end position="72"/>
    </location>
</feature>
<dbReference type="AlphaFoldDB" id="A0A9P3LFV3"/>
<keyword evidence="3" id="KW-1185">Reference proteome</keyword>
<organism evidence="2 3">
    <name type="scientific">Phanerochaete sordida</name>
    <dbReference type="NCBI Taxonomy" id="48140"/>
    <lineage>
        <taxon>Eukaryota</taxon>
        <taxon>Fungi</taxon>
        <taxon>Dikarya</taxon>
        <taxon>Basidiomycota</taxon>
        <taxon>Agaricomycotina</taxon>
        <taxon>Agaricomycetes</taxon>
        <taxon>Polyporales</taxon>
        <taxon>Phanerochaetaceae</taxon>
        <taxon>Phanerochaete</taxon>
    </lineage>
</organism>
<dbReference type="EMBL" id="BPQB01000034">
    <property type="protein sequence ID" value="GJE93655.1"/>
    <property type="molecule type" value="Genomic_DNA"/>
</dbReference>
<protein>
    <submittedName>
        <fullName evidence="2">Uncharacterized protein</fullName>
    </submittedName>
</protein>
<dbReference type="Proteomes" id="UP000703269">
    <property type="component" value="Unassembled WGS sequence"/>
</dbReference>